<name>S3DDZ8_GLAL2</name>
<dbReference type="EMBL" id="KE145354">
    <property type="protein sequence ID" value="EPE35304.1"/>
    <property type="molecule type" value="Genomic_DNA"/>
</dbReference>
<reference evidence="2 3" key="1">
    <citation type="journal article" date="2013" name="BMC Genomics">
        <title>Genomics-driven discovery of the pneumocandin biosynthetic gene cluster in the fungus Glarea lozoyensis.</title>
        <authorList>
            <person name="Chen L."/>
            <person name="Yue Q."/>
            <person name="Zhang X."/>
            <person name="Xiang M."/>
            <person name="Wang C."/>
            <person name="Li S."/>
            <person name="Che Y."/>
            <person name="Ortiz-Lopez F.J."/>
            <person name="Bills G.F."/>
            <person name="Liu X."/>
            <person name="An Z."/>
        </authorList>
    </citation>
    <scope>NUCLEOTIDE SEQUENCE [LARGE SCALE GENOMIC DNA]</scope>
    <source>
        <strain evidence="3">ATCC 20868 / MF5171</strain>
    </source>
</reference>
<evidence type="ECO:0000313" key="3">
    <source>
        <dbReference type="Proteomes" id="UP000016922"/>
    </source>
</evidence>
<feature type="compositionally biased region" description="Low complexity" evidence="1">
    <location>
        <begin position="187"/>
        <end position="211"/>
    </location>
</feature>
<dbReference type="AlphaFoldDB" id="S3DDZ8"/>
<sequence length="300" mass="33251">MSFAFQTRTPSEITAKILSDPQFSARLLTPHNHEIGSVEEWQLASTLVNKVLSVQRRTLEEITQEILADNTFSRRVFEELRGADLGTTQNWNFVVRLIRGLGGGTTEGYVKIMERDGSVERLCRLAVEWGERREVRIVEVKHVIEDAELRTPSFLSSSDILYSLSENPLDSTEHDNASQETLKATPSPTSSSSSSPSSHGSSSGTSLSSLSFNPPRTTKGITTLGNLSEVTVALRNTQGTLEQEASRHRFRSLFHPKFGKRGSAIQELGRDSGEELTEQGSINSDMGGGALHKRWWKKSF</sequence>
<accession>S3DDZ8</accession>
<dbReference type="Proteomes" id="UP000016922">
    <property type="component" value="Unassembled WGS sequence"/>
</dbReference>
<feature type="region of interest" description="Disordered" evidence="1">
    <location>
        <begin position="166"/>
        <end position="224"/>
    </location>
</feature>
<dbReference type="RefSeq" id="XP_008077383.1">
    <property type="nucleotide sequence ID" value="XM_008079192.1"/>
</dbReference>
<evidence type="ECO:0000313" key="2">
    <source>
        <dbReference type="EMBL" id="EPE35304.1"/>
    </source>
</evidence>
<keyword evidence="3" id="KW-1185">Reference proteome</keyword>
<protein>
    <submittedName>
        <fullName evidence="2">Uncharacterized protein</fullName>
    </submittedName>
</protein>
<organism evidence="2 3">
    <name type="scientific">Glarea lozoyensis (strain ATCC 20868 / MF5171)</name>
    <dbReference type="NCBI Taxonomy" id="1116229"/>
    <lineage>
        <taxon>Eukaryota</taxon>
        <taxon>Fungi</taxon>
        <taxon>Dikarya</taxon>
        <taxon>Ascomycota</taxon>
        <taxon>Pezizomycotina</taxon>
        <taxon>Leotiomycetes</taxon>
        <taxon>Helotiales</taxon>
        <taxon>Helotiaceae</taxon>
        <taxon>Glarea</taxon>
    </lineage>
</organism>
<feature type="compositionally biased region" description="Polar residues" evidence="1">
    <location>
        <begin position="212"/>
        <end position="224"/>
    </location>
</feature>
<feature type="region of interest" description="Disordered" evidence="1">
    <location>
        <begin position="270"/>
        <end position="289"/>
    </location>
</feature>
<proteinExistence type="predicted"/>
<dbReference type="GeneID" id="19470045"/>
<dbReference type="HOGENOM" id="CLU_927645_0_0_1"/>
<dbReference type="KEGG" id="glz:GLAREA_11003"/>
<gene>
    <name evidence="2" type="ORF">GLAREA_11003</name>
</gene>
<evidence type="ECO:0000256" key="1">
    <source>
        <dbReference type="SAM" id="MobiDB-lite"/>
    </source>
</evidence>